<keyword evidence="2" id="KW-0677">Repeat</keyword>
<gene>
    <name evidence="3" type="ORF">SPAPADRAFT_137351</name>
</gene>
<dbReference type="KEGG" id="spaa:SPAPADRAFT_137351"/>
<protein>
    <recommendedName>
        <fullName evidence="5">F-box domain-containing protein</fullName>
    </recommendedName>
</protein>
<evidence type="ECO:0000256" key="1">
    <source>
        <dbReference type="ARBA" id="ARBA00022614"/>
    </source>
</evidence>
<dbReference type="PANTHER" id="PTHR45617">
    <property type="entry name" value="LEUCINE RICH REPEAT FAMILY PROTEIN"/>
    <property type="match status" value="1"/>
</dbReference>
<sequence length="600" mass="70238">MQTENDNWILSFVRIYLPRIPDEVLIQIFNLLPFGYLRNFFLYFPDDNIRNLIIHYYSQQVHFVWSKAHFFLSTINFRFGKIFNRRTYEGSNFQNKEVFRFMDEFPEIVPRRLFVASEDVQYNPVNEVLKKFHNRIYNIDEIGIYFSKCPITIEDVDYVLSLQNLTELYFCGLVLTPIFTRLIDNLNLINHPKLRKIVISHAEDNDWSRIKLPETLKSLSFGNFLNGTNTSIVSFPITIQQLSINRLDIRDLSHLKHRISGCLTDLQLNLNRLERVLIDDLPPRLRVLDLSFNSSVKSITCDDPEATWPVTLEKLILSCSGLDDNVLEMINDNIGWPSNLIKLDLSLNKFTNINNLSNLPFGLQWLNLSNNRHIRVTENFQFSSQLKFLEMSGCVIDDIQYLEFPSSLEQLNLPGNQIRNILSYRDWGKLDKLHTFGLWSNRITSLNKWFIPPNLNKLDLRGNRISTLSKGFPLFNKHYDFNIVDLNLGQCKIKKIQIDYIPTSLTKVNLSRNKLSSTFLFPSAFKRLLHLDLSNNFLTSIVFENDNCKSCLSHLNLENNPILTGQKSPEHFQEFYDYLESNLGKVTERASNYIINFKRD</sequence>
<dbReference type="Proteomes" id="UP000000709">
    <property type="component" value="Unassembled WGS sequence"/>
</dbReference>
<dbReference type="RefSeq" id="XP_007374212.1">
    <property type="nucleotide sequence ID" value="XM_007374150.1"/>
</dbReference>
<dbReference type="InterPro" id="IPR001611">
    <property type="entry name" value="Leu-rich_rpt"/>
</dbReference>
<dbReference type="InterPro" id="IPR032675">
    <property type="entry name" value="LRR_dom_sf"/>
</dbReference>
<dbReference type="eggNOG" id="ENOG502SF6T">
    <property type="taxonomic scope" value="Eukaryota"/>
</dbReference>
<dbReference type="SUPFAM" id="SSF52047">
    <property type="entry name" value="RNI-like"/>
    <property type="match status" value="1"/>
</dbReference>
<keyword evidence="1" id="KW-0433">Leucine-rich repeat</keyword>
<dbReference type="OrthoDB" id="4073735at2759"/>
<accession>G3ALT8</accession>
<dbReference type="EMBL" id="GL996501">
    <property type="protein sequence ID" value="EGW32697.1"/>
    <property type="molecule type" value="Genomic_DNA"/>
</dbReference>
<keyword evidence="4" id="KW-1185">Reference proteome</keyword>
<dbReference type="SUPFAM" id="SSF52058">
    <property type="entry name" value="L domain-like"/>
    <property type="match status" value="1"/>
</dbReference>
<proteinExistence type="predicted"/>
<dbReference type="STRING" id="619300.G3ALT8"/>
<evidence type="ECO:0008006" key="5">
    <source>
        <dbReference type="Google" id="ProtNLM"/>
    </source>
</evidence>
<evidence type="ECO:0000313" key="4">
    <source>
        <dbReference type="Proteomes" id="UP000000709"/>
    </source>
</evidence>
<organism evidence="4">
    <name type="scientific">Spathaspora passalidarum (strain NRRL Y-27907 / 11-Y1)</name>
    <dbReference type="NCBI Taxonomy" id="619300"/>
    <lineage>
        <taxon>Eukaryota</taxon>
        <taxon>Fungi</taxon>
        <taxon>Dikarya</taxon>
        <taxon>Ascomycota</taxon>
        <taxon>Saccharomycotina</taxon>
        <taxon>Pichiomycetes</taxon>
        <taxon>Debaryomycetaceae</taxon>
        <taxon>Spathaspora</taxon>
    </lineage>
</organism>
<dbReference type="HOGENOM" id="CLU_029128_0_0_1"/>
<evidence type="ECO:0000256" key="2">
    <source>
        <dbReference type="ARBA" id="ARBA00022737"/>
    </source>
</evidence>
<name>G3ALT8_SPAPN</name>
<dbReference type="AlphaFoldDB" id="G3ALT8"/>
<dbReference type="PROSITE" id="PS51450">
    <property type="entry name" value="LRR"/>
    <property type="match status" value="3"/>
</dbReference>
<dbReference type="Gene3D" id="3.80.10.10">
    <property type="entry name" value="Ribonuclease Inhibitor"/>
    <property type="match status" value="3"/>
</dbReference>
<dbReference type="PANTHER" id="PTHR45617:SF181">
    <property type="entry name" value="LP04042P"/>
    <property type="match status" value="1"/>
</dbReference>
<dbReference type="GeneID" id="18870040"/>
<reference evidence="3 4" key="1">
    <citation type="journal article" date="2011" name="Proc. Natl. Acad. Sci. U.S.A.">
        <title>Comparative genomics of xylose-fermenting fungi for enhanced biofuel production.</title>
        <authorList>
            <person name="Wohlbach D.J."/>
            <person name="Kuo A."/>
            <person name="Sato T.K."/>
            <person name="Potts K.M."/>
            <person name="Salamov A.A."/>
            <person name="LaButti K.M."/>
            <person name="Sun H."/>
            <person name="Clum A."/>
            <person name="Pangilinan J.L."/>
            <person name="Lindquist E.A."/>
            <person name="Lucas S."/>
            <person name="Lapidus A."/>
            <person name="Jin M."/>
            <person name="Gunawan C."/>
            <person name="Balan V."/>
            <person name="Dale B.E."/>
            <person name="Jeffries T.W."/>
            <person name="Zinkel R."/>
            <person name="Barry K.W."/>
            <person name="Grigoriev I.V."/>
            <person name="Gasch A.P."/>
        </authorList>
    </citation>
    <scope>NUCLEOTIDE SEQUENCE [LARGE SCALE GENOMIC DNA]</scope>
    <source>
        <strain evidence="4">NRRL Y-27907 / 11-Y1</strain>
    </source>
</reference>
<dbReference type="InParanoid" id="G3ALT8"/>
<evidence type="ECO:0000313" key="3">
    <source>
        <dbReference type="EMBL" id="EGW32697.1"/>
    </source>
</evidence>